<dbReference type="AlphaFoldDB" id="A0A1M6H6W7"/>
<keyword evidence="1" id="KW-0812">Transmembrane</keyword>
<sequence length="133" mass="15352">MLLVHESPVIRSMYPKILRRVLFVFGLLLLLRPVGGLFTTAHLHAPGWDGSFFITQEMAAEEYLAKTPAMEELAKRNEEFRQEYDLQYDRSDRKLNMVLGYVHRSDILLLIAGLLMILASVAMRKMEASLEQR</sequence>
<evidence type="ECO:0000256" key="1">
    <source>
        <dbReference type="SAM" id="Phobius"/>
    </source>
</evidence>
<reference evidence="2 3" key="1">
    <citation type="submission" date="2016-11" db="EMBL/GenBank/DDBJ databases">
        <authorList>
            <person name="Jaros S."/>
            <person name="Januszkiewicz K."/>
            <person name="Wedrychowicz H."/>
        </authorList>
    </citation>
    <scope>NUCLEOTIDE SEQUENCE [LARGE SCALE GENOMIC DNA]</scope>
    <source>
        <strain evidence="2 3">DSM 18772</strain>
    </source>
</reference>
<dbReference type="Proteomes" id="UP000184510">
    <property type="component" value="Unassembled WGS sequence"/>
</dbReference>
<organism evidence="2 3">
    <name type="scientific">Rubritalea squalenifaciens DSM 18772</name>
    <dbReference type="NCBI Taxonomy" id="1123071"/>
    <lineage>
        <taxon>Bacteria</taxon>
        <taxon>Pseudomonadati</taxon>
        <taxon>Verrucomicrobiota</taxon>
        <taxon>Verrucomicrobiia</taxon>
        <taxon>Verrucomicrobiales</taxon>
        <taxon>Rubritaleaceae</taxon>
        <taxon>Rubritalea</taxon>
    </lineage>
</organism>
<keyword evidence="3" id="KW-1185">Reference proteome</keyword>
<keyword evidence="1" id="KW-0472">Membrane</keyword>
<accession>A0A1M6H6W7</accession>
<proteinExistence type="predicted"/>
<dbReference type="STRING" id="1123071.SAMN02745181_1381"/>
<protein>
    <submittedName>
        <fullName evidence="2">Uncharacterized protein</fullName>
    </submittedName>
</protein>
<name>A0A1M6H6W7_9BACT</name>
<feature type="transmembrane region" description="Helical" evidence="1">
    <location>
        <begin position="107"/>
        <end position="123"/>
    </location>
</feature>
<gene>
    <name evidence="2" type="ORF">SAMN02745181_1381</name>
</gene>
<keyword evidence="1" id="KW-1133">Transmembrane helix</keyword>
<dbReference type="EMBL" id="FQYR01000003">
    <property type="protein sequence ID" value="SHJ17948.1"/>
    <property type="molecule type" value="Genomic_DNA"/>
</dbReference>
<dbReference type="InParanoid" id="A0A1M6H6W7"/>
<evidence type="ECO:0000313" key="3">
    <source>
        <dbReference type="Proteomes" id="UP000184510"/>
    </source>
</evidence>
<evidence type="ECO:0000313" key="2">
    <source>
        <dbReference type="EMBL" id="SHJ17948.1"/>
    </source>
</evidence>